<comment type="subcellular location">
    <subcellularLocation>
        <location evidence="1">Cell membrane</location>
        <topology evidence="1">Multi-pass membrane protein</topology>
    </subcellularLocation>
</comment>
<accession>E0SJ12</accession>
<dbReference type="PANTHER" id="PTHR30086">
    <property type="entry name" value="ARGININE EXPORTER PROTEIN ARGO"/>
    <property type="match status" value="1"/>
</dbReference>
<evidence type="ECO:0000256" key="1">
    <source>
        <dbReference type="ARBA" id="ARBA00004651"/>
    </source>
</evidence>
<dbReference type="PANTHER" id="PTHR30086:SF20">
    <property type="entry name" value="ARGININE EXPORTER PROTEIN ARGO-RELATED"/>
    <property type="match status" value="1"/>
</dbReference>
<reference evidence="8 9" key="1">
    <citation type="journal article" date="2011" name="J. Bacteriol.">
        <title>Genome sequence of the plant-pathogenic bacterium Dickeya dadantii 3937.</title>
        <authorList>
            <person name="Glasner J.D."/>
            <person name="Yang C.H."/>
            <person name="Reverchon S."/>
            <person name="Hugouvieux-Cotte-Pattat N."/>
            <person name="Condemine G."/>
            <person name="Bohin J.P."/>
            <person name="Van Gijsegem F."/>
            <person name="Yang S."/>
            <person name="Franza T."/>
            <person name="Expert D."/>
            <person name="Plunkett G. III"/>
            <person name="San Francisco M.J."/>
            <person name="Charkowski A.O."/>
            <person name="Py B."/>
            <person name="Bell K."/>
            <person name="Rauscher L."/>
            <person name="Rodriguez-Palenzuela P."/>
            <person name="Toussaint A."/>
            <person name="Holeva M.C."/>
            <person name="He S.Y."/>
            <person name="Douet V."/>
            <person name="Boccara M."/>
            <person name="Blanco C."/>
            <person name="Toth I."/>
            <person name="Anderson B.D."/>
            <person name="Biehl B.S."/>
            <person name="Mau B."/>
            <person name="Flynn S.M."/>
            <person name="Barras F."/>
            <person name="Lindeberg M."/>
            <person name="Birch P.R."/>
            <person name="Tsuyumu S."/>
            <person name="Shi X."/>
            <person name="Hibbing M."/>
            <person name="Yap M.N."/>
            <person name="Carpentier M."/>
            <person name="Dassa E."/>
            <person name="Umehara M."/>
            <person name="Kim J.F."/>
            <person name="Rusch M."/>
            <person name="Soni P."/>
            <person name="Mayhew G.F."/>
            <person name="Fouts D.E."/>
            <person name="Gill S.R."/>
            <person name="Blattner F.R."/>
            <person name="Keen N.T."/>
            <person name="Perna N.T."/>
        </authorList>
    </citation>
    <scope>NUCLEOTIDE SEQUENCE [LARGE SCALE GENOMIC DNA]</scope>
    <source>
        <strain evidence="8 9">3937</strain>
    </source>
</reference>
<feature type="transmembrane region" description="Helical" evidence="7">
    <location>
        <begin position="78"/>
        <end position="99"/>
    </location>
</feature>
<evidence type="ECO:0000256" key="7">
    <source>
        <dbReference type="SAM" id="Phobius"/>
    </source>
</evidence>
<dbReference type="Proteomes" id="UP000006859">
    <property type="component" value="Chromosome"/>
</dbReference>
<dbReference type="STRING" id="198628.Dda3937_01322"/>
<keyword evidence="4" id="KW-0029">Amino-acid transport</keyword>
<keyword evidence="4" id="KW-0813">Transport</keyword>
<feature type="transmembrane region" description="Helical" evidence="7">
    <location>
        <begin position="194"/>
        <end position="212"/>
    </location>
</feature>
<evidence type="ECO:0000256" key="2">
    <source>
        <dbReference type="ARBA" id="ARBA00022475"/>
    </source>
</evidence>
<feature type="transmembrane region" description="Helical" evidence="7">
    <location>
        <begin position="14"/>
        <end position="36"/>
    </location>
</feature>
<evidence type="ECO:0000256" key="4">
    <source>
        <dbReference type="ARBA" id="ARBA00022970"/>
    </source>
</evidence>
<keyword evidence="3 7" id="KW-0812">Transmembrane</keyword>
<keyword evidence="6 7" id="KW-0472">Membrane</keyword>
<feature type="transmembrane region" description="Helical" evidence="7">
    <location>
        <begin position="120"/>
        <end position="146"/>
    </location>
</feature>
<dbReference type="eggNOG" id="COG1280">
    <property type="taxonomic scope" value="Bacteria"/>
</dbReference>
<evidence type="ECO:0000313" key="9">
    <source>
        <dbReference type="Proteomes" id="UP000006859"/>
    </source>
</evidence>
<keyword evidence="9" id="KW-1185">Reference proteome</keyword>
<dbReference type="GO" id="GO:0015171">
    <property type="term" value="F:amino acid transmembrane transporter activity"/>
    <property type="evidence" value="ECO:0007669"/>
    <property type="project" value="TreeGrafter"/>
</dbReference>
<keyword evidence="2" id="KW-1003">Cell membrane</keyword>
<organism evidence="8 9">
    <name type="scientific">Dickeya dadantii (strain 3937)</name>
    <name type="common">Erwinia chrysanthemi (strain 3937)</name>
    <dbReference type="NCBI Taxonomy" id="198628"/>
    <lineage>
        <taxon>Bacteria</taxon>
        <taxon>Pseudomonadati</taxon>
        <taxon>Pseudomonadota</taxon>
        <taxon>Gammaproteobacteria</taxon>
        <taxon>Enterobacterales</taxon>
        <taxon>Pectobacteriaceae</taxon>
        <taxon>Dickeya</taxon>
    </lineage>
</organism>
<gene>
    <name evidence="8" type="ordered locus">Dda3937_01322</name>
</gene>
<evidence type="ECO:0000256" key="3">
    <source>
        <dbReference type="ARBA" id="ARBA00022692"/>
    </source>
</evidence>
<dbReference type="KEGG" id="ddd:Dda3937_01322"/>
<dbReference type="AlphaFoldDB" id="E0SJ12"/>
<evidence type="ECO:0000256" key="6">
    <source>
        <dbReference type="ARBA" id="ARBA00023136"/>
    </source>
</evidence>
<dbReference type="InterPro" id="IPR001123">
    <property type="entry name" value="LeuE-type"/>
</dbReference>
<dbReference type="HOGENOM" id="CLU_079569_2_2_6"/>
<protein>
    <submittedName>
        <fullName evidence="8">Putative lysine export protein</fullName>
    </submittedName>
</protein>
<feature type="transmembrane region" description="Helical" evidence="7">
    <location>
        <begin position="48"/>
        <end position="72"/>
    </location>
</feature>
<keyword evidence="5 7" id="KW-1133">Transmembrane helix</keyword>
<sequence length="215" mass="23120">MNEERDTMLEPAQILAYITALGLAAAIPGPGMTALVARSVSGGAITGFTMLAGLIIGDLIYLSFAVFGLAVVAHSYGALFTLISWGAAVYLGWLSWQFWSHNPEAIAIDQRISRRELASAWFSGLTITLGNPKTIAFYLALLPLVITLDTVSLQTWALMLVPLTISVLLAVGAVFILGALRIRHLLASTRAQLWLFRSAAMIMLAASLGMVWKTL</sequence>
<feature type="transmembrane region" description="Helical" evidence="7">
    <location>
        <begin position="158"/>
        <end position="182"/>
    </location>
</feature>
<dbReference type="EMBL" id="CP002038">
    <property type="protein sequence ID" value="ADM96647.1"/>
    <property type="molecule type" value="Genomic_DNA"/>
</dbReference>
<name>E0SJ12_DICD3</name>
<dbReference type="Pfam" id="PF01810">
    <property type="entry name" value="LysE"/>
    <property type="match status" value="1"/>
</dbReference>
<dbReference type="GO" id="GO:0005886">
    <property type="term" value="C:plasma membrane"/>
    <property type="evidence" value="ECO:0007669"/>
    <property type="project" value="UniProtKB-SubCell"/>
</dbReference>
<evidence type="ECO:0000313" key="8">
    <source>
        <dbReference type="EMBL" id="ADM96647.1"/>
    </source>
</evidence>
<evidence type="ECO:0000256" key="5">
    <source>
        <dbReference type="ARBA" id="ARBA00022989"/>
    </source>
</evidence>
<proteinExistence type="predicted"/>